<sequence>MSKDYNNPAFKKLLEKLQEESWQLELLISGFAIFGLFTAYEPIITYYNEAVATGQEYKRAVFTVTRISCIILIFSLLIHVLLRGLWIGALGLRYVSGEIDYEELNYGQKFTKYLKKRVGSFDKYIATLENYCSIIFAASFLLIFYVLAMTFIIITIGSIGSNFIGSDWLPEWLSIGFGVPLMIFMVIGMLLTFIDFITQGFLKKKKWLAKIYFPFYWVFSFITLSFLYRPIVYNFLDNKFGRRFSMLLFPLFIIIAISFSLHYNFSNYFSTENNSNDYIANRENYEDLLDEKSGFVDNVVIQSRVIKDNYIKVFVPYSERIENRIFSFNEGLKPKKDIRGLDTDIIVINGNNRITNRDSLRREYLSTFNKIYYTKIDTSVVKSDFIVSHTKKGTLGFETYLSTKNLSEGKHILEFKRMGLNRDNDTVYFGIRKIPFWYYPD</sequence>
<feature type="transmembrane region" description="Helical" evidence="1">
    <location>
        <begin position="60"/>
        <end position="82"/>
    </location>
</feature>
<feature type="transmembrane region" description="Helical" evidence="1">
    <location>
        <begin position="215"/>
        <end position="232"/>
    </location>
</feature>
<proteinExistence type="predicted"/>
<feature type="transmembrane region" description="Helical" evidence="1">
    <location>
        <begin position="21"/>
        <end position="40"/>
    </location>
</feature>
<feature type="transmembrane region" description="Helical" evidence="1">
    <location>
        <begin position="244"/>
        <end position="265"/>
    </location>
</feature>
<keyword evidence="1" id="KW-1133">Transmembrane helix</keyword>
<dbReference type="EMBL" id="BMDQ01000001">
    <property type="protein sequence ID" value="GGI57088.1"/>
    <property type="molecule type" value="Genomic_DNA"/>
</dbReference>
<gene>
    <name evidence="2" type="ORF">GCM10011444_13970</name>
</gene>
<accession>A0ABQ2BZ78</accession>
<organism evidence="2 3">
    <name type="scientific">Winogradskyella haliclonae</name>
    <dbReference type="NCBI Taxonomy" id="2048558"/>
    <lineage>
        <taxon>Bacteria</taxon>
        <taxon>Pseudomonadati</taxon>
        <taxon>Bacteroidota</taxon>
        <taxon>Flavobacteriia</taxon>
        <taxon>Flavobacteriales</taxon>
        <taxon>Flavobacteriaceae</taxon>
        <taxon>Winogradskyella</taxon>
    </lineage>
</organism>
<protein>
    <submittedName>
        <fullName evidence="2">Uncharacterized protein</fullName>
    </submittedName>
</protein>
<feature type="transmembrane region" description="Helical" evidence="1">
    <location>
        <begin position="131"/>
        <end position="160"/>
    </location>
</feature>
<keyword evidence="1" id="KW-0472">Membrane</keyword>
<reference evidence="3" key="1">
    <citation type="journal article" date="2019" name="Int. J. Syst. Evol. Microbiol.">
        <title>The Global Catalogue of Microorganisms (GCM) 10K type strain sequencing project: providing services to taxonomists for standard genome sequencing and annotation.</title>
        <authorList>
            <consortium name="The Broad Institute Genomics Platform"/>
            <consortium name="The Broad Institute Genome Sequencing Center for Infectious Disease"/>
            <person name="Wu L."/>
            <person name="Ma J."/>
        </authorList>
    </citation>
    <scope>NUCLEOTIDE SEQUENCE [LARGE SCALE GENOMIC DNA]</scope>
    <source>
        <strain evidence="3">CCM 8681</strain>
    </source>
</reference>
<dbReference type="Proteomes" id="UP000624701">
    <property type="component" value="Unassembled WGS sequence"/>
</dbReference>
<name>A0ABQ2BZ78_9FLAO</name>
<comment type="caution">
    <text evidence="2">The sequence shown here is derived from an EMBL/GenBank/DDBJ whole genome shotgun (WGS) entry which is preliminary data.</text>
</comment>
<dbReference type="RefSeq" id="WP_188373971.1">
    <property type="nucleotide sequence ID" value="NZ_BMDQ01000001.1"/>
</dbReference>
<keyword evidence="3" id="KW-1185">Reference proteome</keyword>
<feature type="transmembrane region" description="Helical" evidence="1">
    <location>
        <begin position="172"/>
        <end position="194"/>
    </location>
</feature>
<keyword evidence="1" id="KW-0812">Transmembrane</keyword>
<evidence type="ECO:0000313" key="2">
    <source>
        <dbReference type="EMBL" id="GGI57088.1"/>
    </source>
</evidence>
<evidence type="ECO:0000256" key="1">
    <source>
        <dbReference type="SAM" id="Phobius"/>
    </source>
</evidence>
<evidence type="ECO:0000313" key="3">
    <source>
        <dbReference type="Proteomes" id="UP000624701"/>
    </source>
</evidence>